<dbReference type="SMART" id="SM00184">
    <property type="entry name" value="RING"/>
    <property type="match status" value="1"/>
</dbReference>
<dbReference type="GO" id="GO:0008270">
    <property type="term" value="F:zinc ion binding"/>
    <property type="evidence" value="ECO:0007669"/>
    <property type="project" value="UniProtKB-KW"/>
</dbReference>
<dbReference type="Gene3D" id="3.30.40.10">
    <property type="entry name" value="Zinc/RING finger domain, C3HC4 (zinc finger)"/>
    <property type="match status" value="1"/>
</dbReference>
<evidence type="ECO:0000313" key="5">
    <source>
        <dbReference type="EnsemblPlants" id="Zm00001eb164680_P001"/>
    </source>
</evidence>
<keyword evidence="3" id="KW-1133">Transmembrane helix</keyword>
<keyword evidence="3" id="KW-0812">Transmembrane</keyword>
<keyword evidence="3" id="KW-0472">Membrane</keyword>
<keyword evidence="1" id="KW-0863">Zinc-finger</keyword>
<dbReference type="Pfam" id="PF13639">
    <property type="entry name" value="zf-RING_2"/>
    <property type="match status" value="1"/>
</dbReference>
<evidence type="ECO:0000256" key="2">
    <source>
        <dbReference type="SAM" id="MobiDB-lite"/>
    </source>
</evidence>
<keyword evidence="1" id="KW-0862">Zinc</keyword>
<dbReference type="InterPro" id="IPR001841">
    <property type="entry name" value="Znf_RING"/>
</dbReference>
<dbReference type="UniPathway" id="UPA00143"/>
<dbReference type="OrthoDB" id="21204at2759"/>
<dbReference type="PROSITE" id="PS50089">
    <property type="entry name" value="ZF_RING_2"/>
    <property type="match status" value="1"/>
</dbReference>
<sequence>MARMPFLAAVAVAAGGRRHLVDLSAIAPSAGNWPQEQDSNIPPWSSWSRETKNQVMFVASVLVFLFICWCVYRLFCRDDEDEAQDTSRFVRGPWINDDTAEGISTPPSPPPPPQTDVDLAAMPAADVELALAAMELALAGVELAPAPDVEMTPPVPEPAPTLKCTFSTTDGWAEGTCSVCLSELVDGEKVRVLTACMHCFHARCVEKWLRENATCPLCRAPAIATAARGRRRRRRRVDPNLSSA</sequence>
<keyword evidence="6" id="KW-1185">Reference proteome</keyword>
<dbReference type="SUPFAM" id="SSF57850">
    <property type="entry name" value="RING/U-box"/>
    <property type="match status" value="1"/>
</dbReference>
<feature type="region of interest" description="Disordered" evidence="2">
    <location>
        <begin position="88"/>
        <end position="116"/>
    </location>
</feature>
<feature type="domain" description="RING-type" evidence="4">
    <location>
        <begin position="177"/>
        <end position="219"/>
    </location>
</feature>
<evidence type="ECO:0000259" key="4">
    <source>
        <dbReference type="PROSITE" id="PS50089"/>
    </source>
</evidence>
<dbReference type="RefSeq" id="XP_023158089.1">
    <property type="nucleotide sequence ID" value="XM_023302321.1"/>
</dbReference>
<keyword evidence="1" id="KW-0479">Metal-binding</keyword>
<dbReference type="Gramene" id="Zm00001eb164680_T001">
    <property type="protein sequence ID" value="Zm00001eb164680_P001"/>
    <property type="gene ID" value="Zm00001eb164680"/>
</dbReference>
<evidence type="ECO:0000256" key="1">
    <source>
        <dbReference type="PROSITE-ProRule" id="PRU00175"/>
    </source>
</evidence>
<reference evidence="6" key="1">
    <citation type="journal article" date="2009" name="Science">
        <title>The B73 maize genome: complexity, diversity, and dynamics.</title>
        <authorList>
            <person name="Schnable P.S."/>
            <person name="Ware D."/>
            <person name="Fulton R.S."/>
            <person name="Stein J.C."/>
            <person name="Wei F."/>
            <person name="Pasternak S."/>
            <person name="Liang C."/>
            <person name="Zhang J."/>
            <person name="Fulton L."/>
            <person name="Graves T.A."/>
            <person name="Minx P."/>
            <person name="Reily A.D."/>
            <person name="Courtney L."/>
            <person name="Kruchowski S.S."/>
            <person name="Tomlinson C."/>
            <person name="Strong C."/>
            <person name="Delehaunty K."/>
            <person name="Fronick C."/>
            <person name="Courtney B."/>
            <person name="Rock S.M."/>
            <person name="Belter E."/>
            <person name="Du F."/>
            <person name="Kim K."/>
            <person name="Abbott R.M."/>
            <person name="Cotton M."/>
            <person name="Levy A."/>
            <person name="Marchetto P."/>
            <person name="Ochoa K."/>
            <person name="Jackson S.M."/>
            <person name="Gillam B."/>
            <person name="Chen W."/>
            <person name="Yan L."/>
            <person name="Higginbotham J."/>
            <person name="Cardenas M."/>
            <person name="Waligorski J."/>
            <person name="Applebaum E."/>
            <person name="Phelps L."/>
            <person name="Falcone J."/>
            <person name="Kanchi K."/>
            <person name="Thane T."/>
            <person name="Scimone A."/>
            <person name="Thane N."/>
            <person name="Henke J."/>
            <person name="Wang T."/>
            <person name="Ruppert J."/>
            <person name="Shah N."/>
            <person name="Rotter K."/>
            <person name="Hodges J."/>
            <person name="Ingenthron E."/>
            <person name="Cordes M."/>
            <person name="Kohlberg S."/>
            <person name="Sgro J."/>
            <person name="Delgado B."/>
            <person name="Mead K."/>
            <person name="Chinwalla A."/>
            <person name="Leonard S."/>
            <person name="Crouse K."/>
            <person name="Collura K."/>
            <person name="Kudrna D."/>
            <person name="Currie J."/>
            <person name="He R."/>
            <person name="Angelova A."/>
            <person name="Rajasekar S."/>
            <person name="Mueller T."/>
            <person name="Lomeli R."/>
            <person name="Scara G."/>
            <person name="Ko A."/>
            <person name="Delaney K."/>
            <person name="Wissotski M."/>
            <person name="Lopez G."/>
            <person name="Campos D."/>
            <person name="Braidotti M."/>
            <person name="Ashley E."/>
            <person name="Golser W."/>
            <person name="Kim H."/>
            <person name="Lee S."/>
            <person name="Lin J."/>
            <person name="Dujmic Z."/>
            <person name="Kim W."/>
            <person name="Talag J."/>
            <person name="Zuccolo A."/>
            <person name="Fan C."/>
            <person name="Sebastian A."/>
            <person name="Kramer M."/>
            <person name="Spiegel L."/>
            <person name="Nascimento L."/>
            <person name="Zutavern T."/>
            <person name="Miller B."/>
            <person name="Ambroise C."/>
            <person name="Muller S."/>
            <person name="Spooner W."/>
            <person name="Narechania A."/>
            <person name="Ren L."/>
            <person name="Wei S."/>
            <person name="Kumari S."/>
            <person name="Faga B."/>
            <person name="Levy M.J."/>
            <person name="McMahan L."/>
            <person name="Van Buren P."/>
            <person name="Vaughn M.W."/>
            <person name="Ying K."/>
            <person name="Yeh C.-T."/>
            <person name="Emrich S.J."/>
            <person name="Jia Y."/>
            <person name="Kalyanaraman A."/>
            <person name="Hsia A.-P."/>
            <person name="Barbazuk W.B."/>
            <person name="Baucom R.S."/>
            <person name="Brutnell T.P."/>
            <person name="Carpita N.C."/>
            <person name="Chaparro C."/>
            <person name="Chia J.-M."/>
            <person name="Deragon J.-M."/>
            <person name="Estill J.C."/>
            <person name="Fu Y."/>
            <person name="Jeddeloh J.A."/>
            <person name="Han Y."/>
            <person name="Lee H."/>
            <person name="Li P."/>
            <person name="Lisch D.R."/>
            <person name="Liu S."/>
            <person name="Liu Z."/>
            <person name="Nagel D.H."/>
            <person name="McCann M.C."/>
            <person name="SanMiguel P."/>
            <person name="Myers A.M."/>
            <person name="Nettleton D."/>
            <person name="Nguyen J."/>
            <person name="Penning B.W."/>
            <person name="Ponnala L."/>
            <person name="Schneider K.L."/>
            <person name="Schwartz D.C."/>
            <person name="Sharma A."/>
            <person name="Soderlund C."/>
            <person name="Springer N.M."/>
            <person name="Sun Q."/>
            <person name="Wang H."/>
            <person name="Waterman M."/>
            <person name="Westerman R."/>
            <person name="Wolfgruber T.K."/>
            <person name="Yang L."/>
            <person name="Yu Y."/>
            <person name="Zhang L."/>
            <person name="Zhou S."/>
            <person name="Zhu Q."/>
            <person name="Bennetzen J.L."/>
            <person name="Dawe R.K."/>
            <person name="Jiang J."/>
            <person name="Jiang N."/>
            <person name="Presting G.G."/>
            <person name="Wessler S.R."/>
            <person name="Aluru S."/>
            <person name="Martienssen R.A."/>
            <person name="Clifton S.W."/>
            <person name="McCombie W.R."/>
            <person name="Wing R.A."/>
            <person name="Wilson R.K."/>
        </authorList>
    </citation>
    <scope>NUCLEOTIDE SEQUENCE [LARGE SCALE GENOMIC DNA]</scope>
    <source>
        <strain evidence="6">cv. B73</strain>
    </source>
</reference>
<feature type="transmembrane region" description="Helical" evidence="3">
    <location>
        <begin position="55"/>
        <end position="75"/>
    </location>
</feature>
<gene>
    <name evidence="5" type="primary">LOC109945466</name>
</gene>
<evidence type="ECO:0000313" key="6">
    <source>
        <dbReference type="Proteomes" id="UP000007305"/>
    </source>
</evidence>
<proteinExistence type="predicted"/>
<accession>A0A804NJB8</accession>
<dbReference type="PANTHER" id="PTHR45676">
    <property type="entry name" value="RING-H2 FINGER PROTEIN ATL51-RELATED"/>
    <property type="match status" value="1"/>
</dbReference>
<dbReference type="KEGG" id="zma:109945466"/>
<dbReference type="InParanoid" id="A0A804NJB8"/>
<dbReference type="AlphaFoldDB" id="A0A804NJB8"/>
<protein>
    <recommendedName>
        <fullName evidence="4">RING-type domain-containing protein</fullName>
    </recommendedName>
</protein>
<dbReference type="Proteomes" id="UP000007305">
    <property type="component" value="Chromosome 4"/>
</dbReference>
<name>A0A804NJB8_MAIZE</name>
<dbReference type="GeneID" id="109945466"/>
<reference evidence="5" key="2">
    <citation type="submission" date="2019-07" db="EMBL/GenBank/DDBJ databases">
        <authorList>
            <person name="Seetharam A."/>
            <person name="Woodhouse M."/>
            <person name="Cannon E."/>
        </authorList>
    </citation>
    <scope>NUCLEOTIDE SEQUENCE [LARGE SCALE GENOMIC DNA]</scope>
    <source>
        <strain evidence="5">cv. B73</strain>
    </source>
</reference>
<reference evidence="5" key="3">
    <citation type="submission" date="2021-05" db="UniProtKB">
        <authorList>
            <consortium name="EnsemblPlants"/>
        </authorList>
    </citation>
    <scope>IDENTIFICATION</scope>
    <source>
        <strain evidence="5">cv. B73</strain>
    </source>
</reference>
<dbReference type="InterPro" id="IPR013083">
    <property type="entry name" value="Znf_RING/FYVE/PHD"/>
</dbReference>
<evidence type="ECO:0000256" key="3">
    <source>
        <dbReference type="SAM" id="Phobius"/>
    </source>
</evidence>
<organism evidence="5 6">
    <name type="scientific">Zea mays</name>
    <name type="common">Maize</name>
    <dbReference type="NCBI Taxonomy" id="4577"/>
    <lineage>
        <taxon>Eukaryota</taxon>
        <taxon>Viridiplantae</taxon>
        <taxon>Streptophyta</taxon>
        <taxon>Embryophyta</taxon>
        <taxon>Tracheophyta</taxon>
        <taxon>Spermatophyta</taxon>
        <taxon>Magnoliopsida</taxon>
        <taxon>Liliopsida</taxon>
        <taxon>Poales</taxon>
        <taxon>Poaceae</taxon>
        <taxon>PACMAD clade</taxon>
        <taxon>Panicoideae</taxon>
        <taxon>Andropogonodae</taxon>
        <taxon>Andropogoneae</taxon>
        <taxon>Tripsacinae</taxon>
        <taxon>Zea</taxon>
    </lineage>
</organism>
<dbReference type="EnsemblPlants" id="Zm00001eb164680_T001">
    <property type="protein sequence ID" value="Zm00001eb164680_P001"/>
    <property type="gene ID" value="Zm00001eb164680"/>
</dbReference>
<dbReference type="RefSeq" id="XP_020407381.1">
    <property type="nucleotide sequence ID" value="XM_020551792.2"/>
</dbReference>
<dbReference type="PANTHER" id="PTHR45676:SF178">
    <property type="entry name" value="RING-TYPE E3 UBIQUITIN TRANSFERASE"/>
    <property type="match status" value="1"/>
</dbReference>
<dbReference type="GO" id="GO:0016567">
    <property type="term" value="P:protein ubiquitination"/>
    <property type="evidence" value="ECO:0000318"/>
    <property type="project" value="GO_Central"/>
</dbReference>